<dbReference type="Proteomes" id="UP000294901">
    <property type="component" value="Unassembled WGS sequence"/>
</dbReference>
<feature type="region of interest" description="Disordered" evidence="1">
    <location>
        <begin position="1"/>
        <end position="37"/>
    </location>
</feature>
<keyword evidence="3" id="KW-1185">Reference proteome</keyword>
<accession>A0A4V6PSX1</accession>
<protein>
    <submittedName>
        <fullName evidence="2">Uncharacterized protein</fullName>
    </submittedName>
</protein>
<proteinExistence type="predicted"/>
<gene>
    <name evidence="2" type="ORF">C8E87_3939</name>
</gene>
<organism evidence="2 3">
    <name type="scientific">Paractinoplanes brasiliensis</name>
    <dbReference type="NCBI Taxonomy" id="52695"/>
    <lineage>
        <taxon>Bacteria</taxon>
        <taxon>Bacillati</taxon>
        <taxon>Actinomycetota</taxon>
        <taxon>Actinomycetes</taxon>
        <taxon>Micromonosporales</taxon>
        <taxon>Micromonosporaceae</taxon>
        <taxon>Paractinoplanes</taxon>
    </lineage>
</organism>
<comment type="caution">
    <text evidence="2">The sequence shown here is derived from an EMBL/GenBank/DDBJ whole genome shotgun (WGS) entry which is preliminary data.</text>
</comment>
<dbReference type="AlphaFoldDB" id="A0A4V6PSX1"/>
<name>A0A4V6PSX1_9ACTN</name>
<evidence type="ECO:0000313" key="3">
    <source>
        <dbReference type="Proteomes" id="UP000294901"/>
    </source>
</evidence>
<reference evidence="2 3" key="1">
    <citation type="submission" date="2019-03" db="EMBL/GenBank/DDBJ databases">
        <title>Sequencing the genomes of 1000 actinobacteria strains.</title>
        <authorList>
            <person name="Klenk H.-P."/>
        </authorList>
    </citation>
    <scope>NUCLEOTIDE SEQUENCE [LARGE SCALE GENOMIC DNA]</scope>
    <source>
        <strain evidence="2 3">DSM 43805</strain>
    </source>
</reference>
<sequence>MTYRAGAEAHSVADQARTEAHSVIGDGHSRIGYSSAL</sequence>
<evidence type="ECO:0000313" key="2">
    <source>
        <dbReference type="EMBL" id="TDO40228.1"/>
    </source>
</evidence>
<evidence type="ECO:0000256" key="1">
    <source>
        <dbReference type="SAM" id="MobiDB-lite"/>
    </source>
</evidence>
<dbReference type="EMBL" id="SNWR01000001">
    <property type="protein sequence ID" value="TDO40228.1"/>
    <property type="molecule type" value="Genomic_DNA"/>
</dbReference>